<gene>
    <name evidence="1" type="ORF">GALL_527850</name>
</gene>
<organism evidence="1">
    <name type="scientific">mine drainage metagenome</name>
    <dbReference type="NCBI Taxonomy" id="410659"/>
    <lineage>
        <taxon>unclassified sequences</taxon>
        <taxon>metagenomes</taxon>
        <taxon>ecological metagenomes</taxon>
    </lineage>
</organism>
<name>A0A1J5P3C0_9ZZZZ</name>
<dbReference type="EMBL" id="MLJW01007156">
    <property type="protein sequence ID" value="OIQ65654.1"/>
    <property type="molecule type" value="Genomic_DNA"/>
</dbReference>
<reference evidence="1" key="1">
    <citation type="submission" date="2016-10" db="EMBL/GenBank/DDBJ databases">
        <title>Sequence of Gallionella enrichment culture.</title>
        <authorList>
            <person name="Poehlein A."/>
            <person name="Muehling M."/>
            <person name="Daniel R."/>
        </authorList>
    </citation>
    <scope>NUCLEOTIDE SEQUENCE</scope>
</reference>
<sequence length="127" mass="14012">MNGTQLQDYEDLSAEMSPLVVNLLPLEQGGAAIFSWLDSSNSAPRRFFESVVGSNNLTSSVIHAVLDNSENFAFAPVWYEAHSEETKAYLFSRIVLLEASIAYSNQSRPDSSAPFLDDWGIGNVCQF</sequence>
<protein>
    <submittedName>
        <fullName evidence="1">Uncharacterized protein</fullName>
    </submittedName>
</protein>
<evidence type="ECO:0000313" key="1">
    <source>
        <dbReference type="EMBL" id="OIQ65654.1"/>
    </source>
</evidence>
<comment type="caution">
    <text evidence="1">The sequence shown here is derived from an EMBL/GenBank/DDBJ whole genome shotgun (WGS) entry which is preliminary data.</text>
</comment>
<accession>A0A1J5P3C0</accession>
<dbReference type="AlphaFoldDB" id="A0A1J5P3C0"/>
<proteinExistence type="predicted"/>